<feature type="region of interest" description="Disordered" evidence="1">
    <location>
        <begin position="1"/>
        <end position="24"/>
    </location>
</feature>
<dbReference type="AlphaFoldDB" id="A0A392ST77"/>
<sequence>MRALIPAGFEKPPQLETYDGQADPDEHINNINAILDFRM</sequence>
<feature type="non-terminal residue" evidence="2">
    <location>
        <position position="39"/>
    </location>
</feature>
<proteinExistence type="predicted"/>
<evidence type="ECO:0000256" key="1">
    <source>
        <dbReference type="SAM" id="MobiDB-lite"/>
    </source>
</evidence>
<accession>A0A392ST77</accession>
<dbReference type="EMBL" id="LXQA010441472">
    <property type="protein sequence ID" value="MCI52058.1"/>
    <property type="molecule type" value="Genomic_DNA"/>
</dbReference>
<organism evidence="2 3">
    <name type="scientific">Trifolium medium</name>
    <dbReference type="NCBI Taxonomy" id="97028"/>
    <lineage>
        <taxon>Eukaryota</taxon>
        <taxon>Viridiplantae</taxon>
        <taxon>Streptophyta</taxon>
        <taxon>Embryophyta</taxon>
        <taxon>Tracheophyta</taxon>
        <taxon>Spermatophyta</taxon>
        <taxon>Magnoliopsida</taxon>
        <taxon>eudicotyledons</taxon>
        <taxon>Gunneridae</taxon>
        <taxon>Pentapetalae</taxon>
        <taxon>rosids</taxon>
        <taxon>fabids</taxon>
        <taxon>Fabales</taxon>
        <taxon>Fabaceae</taxon>
        <taxon>Papilionoideae</taxon>
        <taxon>50 kb inversion clade</taxon>
        <taxon>NPAAA clade</taxon>
        <taxon>Hologalegina</taxon>
        <taxon>IRL clade</taxon>
        <taxon>Trifolieae</taxon>
        <taxon>Trifolium</taxon>
    </lineage>
</organism>
<name>A0A392ST77_9FABA</name>
<dbReference type="Proteomes" id="UP000265520">
    <property type="component" value="Unassembled WGS sequence"/>
</dbReference>
<protein>
    <submittedName>
        <fullName evidence="2">Uncharacterized protein</fullName>
    </submittedName>
</protein>
<keyword evidence="3" id="KW-1185">Reference proteome</keyword>
<reference evidence="2 3" key="1">
    <citation type="journal article" date="2018" name="Front. Plant Sci.">
        <title>Red Clover (Trifolium pratense) and Zigzag Clover (T. medium) - A Picture of Genomic Similarities and Differences.</title>
        <authorList>
            <person name="Dluhosova J."/>
            <person name="Istvanek J."/>
            <person name="Nedelnik J."/>
            <person name="Repkova J."/>
        </authorList>
    </citation>
    <scope>NUCLEOTIDE SEQUENCE [LARGE SCALE GENOMIC DNA]</scope>
    <source>
        <strain evidence="3">cv. 10/8</strain>
        <tissue evidence="2">Leaf</tissue>
    </source>
</reference>
<comment type="caution">
    <text evidence="2">The sequence shown here is derived from an EMBL/GenBank/DDBJ whole genome shotgun (WGS) entry which is preliminary data.</text>
</comment>
<evidence type="ECO:0000313" key="3">
    <source>
        <dbReference type="Proteomes" id="UP000265520"/>
    </source>
</evidence>
<evidence type="ECO:0000313" key="2">
    <source>
        <dbReference type="EMBL" id="MCI52058.1"/>
    </source>
</evidence>